<gene>
    <name evidence="1" type="ORF">SEMRO_434_G141990.1</name>
</gene>
<evidence type="ECO:0000313" key="1">
    <source>
        <dbReference type="EMBL" id="CAB9510375.1"/>
    </source>
</evidence>
<comment type="caution">
    <text evidence="1">The sequence shown here is derived from an EMBL/GenBank/DDBJ whole genome shotgun (WGS) entry which is preliminary data.</text>
</comment>
<dbReference type="InterPro" id="IPR032675">
    <property type="entry name" value="LRR_dom_sf"/>
</dbReference>
<sequence>MQLNSIQKCQKEFIDFLDYASKAITHFSISTMRTSQDNWPLDITIDTIVKSIVSLPNLENLSLDCQYPNFYGAFLSAVETSGFHPKELKIRLSCPSLCSKAIAFLSSTALMHTKIGLHYSFAWRVSESDLVKASMHLSMLLAALRPASQVQELRIAYCPQEIKKQCGESLRMFLCDNEFLETLSLSGDFSSNVITELVTGLNQNRSVKQFIFASHRSNDLSQIIGALTEPSSQGPCVQEFQLTCHDDPKESQVNHWAPRRLVTSPSCNLRKLKLRGFNASHMVPVLRALPCCHPKLESLEIEDTVVQGDNPLQVMDAFISVLPKSGNFPNLKQLVISEAVEDLDFEDEPNDALDVALLEKWKELKPKLLQSLKNNNIHLEQVELAAIDSAGSTEDESFERDLKSVCTRNKAAKLATALTTGTLPWSSFPEIVETIMKDSTEEDLTNGTLELVWIEHLQTVLIPFLTRHGGGRIV</sequence>
<dbReference type="Proteomes" id="UP001153069">
    <property type="component" value="Unassembled WGS sequence"/>
</dbReference>
<evidence type="ECO:0000313" key="2">
    <source>
        <dbReference type="Proteomes" id="UP001153069"/>
    </source>
</evidence>
<name>A0A9N8DXY4_9STRA</name>
<organism evidence="1 2">
    <name type="scientific">Seminavis robusta</name>
    <dbReference type="NCBI Taxonomy" id="568900"/>
    <lineage>
        <taxon>Eukaryota</taxon>
        <taxon>Sar</taxon>
        <taxon>Stramenopiles</taxon>
        <taxon>Ochrophyta</taxon>
        <taxon>Bacillariophyta</taxon>
        <taxon>Bacillariophyceae</taxon>
        <taxon>Bacillariophycidae</taxon>
        <taxon>Naviculales</taxon>
        <taxon>Naviculaceae</taxon>
        <taxon>Seminavis</taxon>
    </lineage>
</organism>
<dbReference type="Gene3D" id="3.80.10.10">
    <property type="entry name" value="Ribonuclease Inhibitor"/>
    <property type="match status" value="1"/>
</dbReference>
<dbReference type="EMBL" id="CAICTM010000433">
    <property type="protein sequence ID" value="CAB9510375.1"/>
    <property type="molecule type" value="Genomic_DNA"/>
</dbReference>
<keyword evidence="2" id="KW-1185">Reference proteome</keyword>
<protein>
    <submittedName>
        <fullName evidence="1">Uncharacterized protein</fullName>
    </submittedName>
</protein>
<dbReference type="AlphaFoldDB" id="A0A9N8DXY4"/>
<proteinExistence type="predicted"/>
<dbReference type="SUPFAM" id="SSF52047">
    <property type="entry name" value="RNI-like"/>
    <property type="match status" value="1"/>
</dbReference>
<reference evidence="1" key="1">
    <citation type="submission" date="2020-06" db="EMBL/GenBank/DDBJ databases">
        <authorList>
            <consortium name="Plant Systems Biology data submission"/>
        </authorList>
    </citation>
    <scope>NUCLEOTIDE SEQUENCE</scope>
    <source>
        <strain evidence="1">D6</strain>
    </source>
</reference>
<accession>A0A9N8DXY4</accession>